<reference evidence="9 10" key="1">
    <citation type="journal article" date="2019" name="Nat. Plants">
        <title>Genome sequencing of Musa balbisiana reveals subgenome evolution and function divergence in polyploid bananas.</title>
        <authorList>
            <person name="Yao X."/>
        </authorList>
    </citation>
    <scope>NUCLEOTIDE SEQUENCE [LARGE SCALE GENOMIC DNA]</scope>
    <source>
        <strain evidence="10">cv. DH-PKW</strain>
        <tissue evidence="9">Leaves</tissue>
    </source>
</reference>
<dbReference type="SUPFAM" id="SSF55681">
    <property type="entry name" value="Class II aaRS and biotin synthetases"/>
    <property type="match status" value="1"/>
</dbReference>
<dbReference type="EC" id="6.1.1.22" evidence="2"/>
<dbReference type="InterPro" id="IPR004364">
    <property type="entry name" value="Aa-tRNA-synt_II"/>
</dbReference>
<dbReference type="Gene3D" id="3.30.930.10">
    <property type="entry name" value="Bira Bifunctional Protein, Domain 2"/>
    <property type="match status" value="1"/>
</dbReference>
<dbReference type="GO" id="GO:0006421">
    <property type="term" value="P:asparaginyl-tRNA aminoacylation"/>
    <property type="evidence" value="ECO:0007669"/>
    <property type="project" value="InterPro"/>
</dbReference>
<sequence>MPIYTPSPPASLLTSSPIVPLITIALVIMASARRAAAGRNQLPPPIQRFKYSNRVVLKSILDREDKGRAVAGQRVVVGGWVNSRKERADVDDAPFPTPPAEADDVRLGEVHVQYVPFLRPISSIPVGGDGGAQAPAAATAKDKHIIIHLLINDGSCSSNLQLVMDSSMSIPGQVVTVGNSILVEGVLRRAWTGRKRVVELIVEKILYVGAADLKTYPLAKPQPSLLFLRDHPHLRPRFITIGSVARIRSNLTCACHAFFGDLGIIHVHMPIITSIATGTQSQRFQVTTLLNASDQGHVDLEVFKAAVQEKRSRIEKLRRGGNNKEALVAAEEDLEKSKQLVRVLEERQKTATVYVGEVKLSEDFFGRAVYLSTSAGLHLESYACALSGVYTIGPVFQADESQSTKKLAEMWMVEVELAFVELEDVMNCAEDLLRSLCYSLLATAGNDLKFASKQIDSDCIKRLQSITSRPFDRITYSRALHILNQVKDRSFLTEAVWGTNLSEEHESYLADDFFENPVIVYEFPKDIKPFYVRGNANRMTVSAFEIIAPKASVGVLVRGSQKEERLDVISKRIGEVGLPHEQYDWYMDLCRYGSVQRSGFSLELDKMVVMATGITDAEDAIPFPRARGNAKL</sequence>
<accession>A0A4S8K7X1</accession>
<dbReference type="InterPro" id="IPR004522">
    <property type="entry name" value="Asn-tRNA-ligase"/>
</dbReference>
<dbReference type="Pfam" id="PF00152">
    <property type="entry name" value="tRNA-synt_2"/>
    <property type="match status" value="1"/>
</dbReference>
<protein>
    <recommendedName>
        <fullName evidence="2">asparagine--tRNA ligase</fullName>
        <ecNumber evidence="2">6.1.1.22</ecNumber>
    </recommendedName>
</protein>
<keyword evidence="5" id="KW-0067">ATP-binding</keyword>
<dbReference type="GO" id="GO:0005739">
    <property type="term" value="C:mitochondrion"/>
    <property type="evidence" value="ECO:0007669"/>
    <property type="project" value="TreeGrafter"/>
</dbReference>
<keyword evidence="10" id="KW-1185">Reference proteome</keyword>
<name>A0A4S8K7X1_MUSBA</name>
<gene>
    <name evidence="9" type="ORF">C4D60_Mb08t31690</name>
</gene>
<evidence type="ECO:0000256" key="7">
    <source>
        <dbReference type="ARBA" id="ARBA00023146"/>
    </source>
</evidence>
<keyword evidence="4" id="KW-0547">Nucleotide-binding</keyword>
<dbReference type="STRING" id="52838.A0A4S8K7X1"/>
<evidence type="ECO:0000256" key="4">
    <source>
        <dbReference type="ARBA" id="ARBA00022741"/>
    </source>
</evidence>
<evidence type="ECO:0000256" key="6">
    <source>
        <dbReference type="ARBA" id="ARBA00022917"/>
    </source>
</evidence>
<proteinExistence type="inferred from homology"/>
<feature type="domain" description="Aminoacyl-tRNA synthetase class II (D/K/N)" evidence="8">
    <location>
        <begin position="351"/>
        <end position="626"/>
    </location>
</feature>
<keyword evidence="3" id="KW-0436">Ligase</keyword>
<dbReference type="InterPro" id="IPR045864">
    <property type="entry name" value="aa-tRNA-synth_II/BPL/LPL"/>
</dbReference>
<organism evidence="9 10">
    <name type="scientific">Musa balbisiana</name>
    <name type="common">Banana</name>
    <dbReference type="NCBI Taxonomy" id="52838"/>
    <lineage>
        <taxon>Eukaryota</taxon>
        <taxon>Viridiplantae</taxon>
        <taxon>Streptophyta</taxon>
        <taxon>Embryophyta</taxon>
        <taxon>Tracheophyta</taxon>
        <taxon>Spermatophyta</taxon>
        <taxon>Magnoliopsida</taxon>
        <taxon>Liliopsida</taxon>
        <taxon>Zingiberales</taxon>
        <taxon>Musaceae</taxon>
        <taxon>Musa</taxon>
    </lineage>
</organism>
<dbReference type="AlphaFoldDB" id="A0A4S8K7X1"/>
<dbReference type="Proteomes" id="UP000317650">
    <property type="component" value="Chromosome 8"/>
</dbReference>
<evidence type="ECO:0000313" key="10">
    <source>
        <dbReference type="Proteomes" id="UP000317650"/>
    </source>
</evidence>
<comment type="similarity">
    <text evidence="1">Belongs to the class-II aminoacyl-tRNA synthetase family.</text>
</comment>
<dbReference type="PANTHER" id="PTHR22594:SF36">
    <property type="entry name" value="ASPARAGINE--TRNA LIGASE, CYTOPLASMIC 2"/>
    <property type="match status" value="1"/>
</dbReference>
<keyword evidence="6" id="KW-0648">Protein biosynthesis</keyword>
<evidence type="ECO:0000256" key="5">
    <source>
        <dbReference type="ARBA" id="ARBA00022840"/>
    </source>
</evidence>
<keyword evidence="7" id="KW-0030">Aminoacyl-tRNA synthetase</keyword>
<dbReference type="GO" id="GO:0004816">
    <property type="term" value="F:asparagine-tRNA ligase activity"/>
    <property type="evidence" value="ECO:0007669"/>
    <property type="project" value="UniProtKB-EC"/>
</dbReference>
<evidence type="ECO:0000259" key="8">
    <source>
        <dbReference type="Pfam" id="PF00152"/>
    </source>
</evidence>
<comment type="caution">
    <text evidence="9">The sequence shown here is derived from an EMBL/GenBank/DDBJ whole genome shotgun (WGS) entry which is preliminary data.</text>
</comment>
<dbReference type="PANTHER" id="PTHR22594">
    <property type="entry name" value="ASPARTYL/LYSYL-TRNA SYNTHETASE"/>
    <property type="match status" value="1"/>
</dbReference>
<evidence type="ECO:0000256" key="2">
    <source>
        <dbReference type="ARBA" id="ARBA00012816"/>
    </source>
</evidence>
<dbReference type="GO" id="GO:0005524">
    <property type="term" value="F:ATP binding"/>
    <property type="evidence" value="ECO:0007669"/>
    <property type="project" value="UniProtKB-KW"/>
</dbReference>
<evidence type="ECO:0000313" key="9">
    <source>
        <dbReference type="EMBL" id="THU71071.1"/>
    </source>
</evidence>
<evidence type="ECO:0000256" key="1">
    <source>
        <dbReference type="ARBA" id="ARBA00008226"/>
    </source>
</evidence>
<evidence type="ECO:0000256" key="3">
    <source>
        <dbReference type="ARBA" id="ARBA00022598"/>
    </source>
</evidence>
<dbReference type="EMBL" id="PYDT01000002">
    <property type="protein sequence ID" value="THU71071.1"/>
    <property type="molecule type" value="Genomic_DNA"/>
</dbReference>
<dbReference type="NCBIfam" id="TIGR00457">
    <property type="entry name" value="asnS"/>
    <property type="match status" value="1"/>
</dbReference>